<dbReference type="Gene3D" id="3.40.50.300">
    <property type="entry name" value="P-loop containing nucleotide triphosphate hydrolases"/>
    <property type="match status" value="2"/>
</dbReference>
<dbReference type="NCBIfam" id="NF041492">
    <property type="entry name" value="MobF"/>
    <property type="match status" value="1"/>
</dbReference>
<dbReference type="NCBIfam" id="TIGR02686">
    <property type="entry name" value="relax_trwC"/>
    <property type="match status" value="1"/>
</dbReference>
<keyword evidence="3" id="KW-1185">Reference proteome</keyword>
<dbReference type="EMBL" id="JAOAMV010000004">
    <property type="protein sequence ID" value="MCT2559300.1"/>
    <property type="molecule type" value="Genomic_DNA"/>
</dbReference>
<evidence type="ECO:0000259" key="1">
    <source>
        <dbReference type="Pfam" id="PF08751"/>
    </source>
</evidence>
<dbReference type="Pfam" id="PF13604">
    <property type="entry name" value="AAA_30"/>
    <property type="match status" value="1"/>
</dbReference>
<name>A0A9X2W3I0_9SPHN</name>
<sequence length="947" mass="103287">MLSVASVRSAGGAASYFAADNYYTREQGQGEWFGKGAEALGLTGRIDAKQFEAVLRGELPDGSRVGREGIHRAGIDLTFSMPKSWSLIALVGGDRRIIQAYGEAVKATLTWAERNAAQARVDDGKGQRQVSTDNLVVGLFEHDTSRAQEPQSHFHAVIANMTRLPGGEWRALRNDKLWTYNTLLNSMTMAHFRRSVEAMGYRIGDRSKHGNFEAAGIARNMVMAFSTRRQQILAKVSEMASRSPQALQAATLMTREDKAPIEDRGALYAGWKESATEIGLDLAAIRAEADHRFQFEPSITQRMGEVWSTIADKARDIADRFASAVGLQATDPYLPQRFPRQTPGDIAAAHAVASAIRHLEQREAGFAVTDIAKAALDFGLPTTIDEVERAIDRQLRNGNLQRGADEPAGLVTTAQALATERRMLDAIDKGRGAVAPILSSDLAGESLQHFARDTNGFALNPGQEAAGRMMFASSDRTIAIQGIAGAGKSSLLAPAARLFEAQGRKVMGLAIQNTLVRQLERDTGASMTVTRFLKAYAGEVDRTVRAEMAGSVLVVDEASMMANADQLKLVEVANRLDVARLVLIGDARQLGAVDAGKPFALAQDAGIATSHMDQNVRARDDMIREVAKAAQAGDVSKAMALLGGKVVEADGSVVEQAARQWLDLPREERDRTMIFASGRRLRDAVNLTVQAGLRDKGELGGGSLTVRALDRVNLTNEELRYAHHYKPGRIVELAKPVKAQRLASGLYAVTGVNGNGRVGLVDAQGKAHRFDPDRIRPGQDNRIALHEERERTIHGGDRIRWTTNDHQRGLLNADRATVTAIGRSHVDIETSTGMKMTLAKTDPMLSRIDLAYAYNAHMAQGMTTDKAIVVMEARDTKLLTRQNFLVSVTRVRDDLTVYVDKADQAQRKLELQSGEKTSALETVGEKEPKAPELELQRERVKPFEIGI</sequence>
<feature type="domain" description="TrwC relaxase" evidence="1">
    <location>
        <begin position="10"/>
        <end position="277"/>
    </location>
</feature>
<dbReference type="SUPFAM" id="SSF52540">
    <property type="entry name" value="P-loop containing nucleoside triphosphate hydrolases"/>
    <property type="match status" value="2"/>
</dbReference>
<evidence type="ECO:0000313" key="2">
    <source>
        <dbReference type="EMBL" id="MCT2559300.1"/>
    </source>
</evidence>
<gene>
    <name evidence="2" type="ORF">N0B51_09920</name>
</gene>
<accession>A0A9X2W3I0</accession>
<proteinExistence type="predicted"/>
<dbReference type="Pfam" id="PF08751">
    <property type="entry name" value="TrwC"/>
    <property type="match status" value="1"/>
</dbReference>
<dbReference type="InterPro" id="IPR014059">
    <property type="entry name" value="TraI/TrwC_relax"/>
</dbReference>
<dbReference type="InterPro" id="IPR014862">
    <property type="entry name" value="TrwC"/>
</dbReference>
<dbReference type="Proteomes" id="UP001142648">
    <property type="component" value="Unassembled WGS sequence"/>
</dbReference>
<protein>
    <submittedName>
        <fullName evidence="2">Conjugative relaxase</fullName>
    </submittedName>
</protein>
<reference evidence="2" key="1">
    <citation type="submission" date="2022-09" db="EMBL/GenBank/DDBJ databases">
        <title>The genome sequence of Tsuneonella sp. YG55.</title>
        <authorList>
            <person name="Liu Y."/>
        </authorList>
    </citation>
    <scope>NUCLEOTIDE SEQUENCE</scope>
    <source>
        <strain evidence="2">YG55</strain>
    </source>
</reference>
<evidence type="ECO:0000313" key="3">
    <source>
        <dbReference type="Proteomes" id="UP001142648"/>
    </source>
</evidence>
<dbReference type="AlphaFoldDB" id="A0A9X2W3I0"/>
<comment type="caution">
    <text evidence="2">The sequence shown here is derived from an EMBL/GenBank/DDBJ whole genome shotgun (WGS) entry which is preliminary data.</text>
</comment>
<dbReference type="Gene3D" id="2.30.30.940">
    <property type="match status" value="1"/>
</dbReference>
<dbReference type="SUPFAM" id="SSF55464">
    <property type="entry name" value="Origin of replication-binding domain, RBD-like"/>
    <property type="match status" value="1"/>
</dbReference>
<dbReference type="CDD" id="cd18809">
    <property type="entry name" value="SF1_C_RecD"/>
    <property type="match status" value="1"/>
</dbReference>
<dbReference type="InterPro" id="IPR027417">
    <property type="entry name" value="P-loop_NTPase"/>
</dbReference>
<dbReference type="RefSeq" id="WP_259962170.1">
    <property type="nucleotide sequence ID" value="NZ_JAOAMV010000004.1"/>
</dbReference>
<organism evidence="2 3">
    <name type="scientific">Tsuneonella litorea</name>
    <dbReference type="NCBI Taxonomy" id="2976475"/>
    <lineage>
        <taxon>Bacteria</taxon>
        <taxon>Pseudomonadati</taxon>
        <taxon>Pseudomonadota</taxon>
        <taxon>Alphaproteobacteria</taxon>
        <taxon>Sphingomonadales</taxon>
        <taxon>Erythrobacteraceae</taxon>
        <taxon>Tsuneonella</taxon>
    </lineage>
</organism>